<comment type="caution">
    <text evidence="1">The sequence shown here is derived from an EMBL/GenBank/DDBJ whole genome shotgun (WGS) entry which is preliminary data.</text>
</comment>
<organism evidence="1 2">
    <name type="scientific">Roseomonas alba</name>
    <dbReference type="NCBI Taxonomy" id="2846776"/>
    <lineage>
        <taxon>Bacteria</taxon>
        <taxon>Pseudomonadati</taxon>
        <taxon>Pseudomonadota</taxon>
        <taxon>Alphaproteobacteria</taxon>
        <taxon>Acetobacterales</taxon>
        <taxon>Roseomonadaceae</taxon>
        <taxon>Roseomonas</taxon>
    </lineage>
</organism>
<proteinExistence type="predicted"/>
<accession>A0ABS7ACK0</accession>
<dbReference type="RefSeq" id="WP_219764636.1">
    <property type="nucleotide sequence ID" value="NZ_JAHYBZ010000007.1"/>
</dbReference>
<gene>
    <name evidence="1" type="ORF">KPL78_19325</name>
</gene>
<name>A0ABS7ACK0_9PROT</name>
<evidence type="ECO:0000313" key="1">
    <source>
        <dbReference type="EMBL" id="MBW6400021.1"/>
    </source>
</evidence>
<reference evidence="1 2" key="1">
    <citation type="submission" date="2021-07" db="EMBL/GenBank/DDBJ databases">
        <authorList>
            <person name="So Y."/>
        </authorList>
    </citation>
    <scope>NUCLEOTIDE SEQUENCE [LARGE SCALE GENOMIC DNA]</scope>
    <source>
        <strain evidence="1 2">HJA6</strain>
    </source>
</reference>
<sequence length="132" mass="14472">MPADRLTAETARVGQKVTNTIGSDTLPLGDYTIARVTGAGIVLVEEPEWVWFPSRFIPADPDPAPSWATEDLRAALVEWTRIAIAEGVGQQRTARWRIATVALFDAIEASGLLPTPPSTTAREATLDCRWWQ</sequence>
<keyword evidence="2" id="KW-1185">Reference proteome</keyword>
<dbReference type="EMBL" id="JAHYBZ010000007">
    <property type="protein sequence ID" value="MBW6400021.1"/>
    <property type="molecule type" value="Genomic_DNA"/>
</dbReference>
<protein>
    <submittedName>
        <fullName evidence="1">Uncharacterized protein</fullName>
    </submittedName>
</protein>
<evidence type="ECO:0000313" key="2">
    <source>
        <dbReference type="Proteomes" id="UP001196565"/>
    </source>
</evidence>
<dbReference type="Proteomes" id="UP001196565">
    <property type="component" value="Unassembled WGS sequence"/>
</dbReference>